<dbReference type="GO" id="GO:0004527">
    <property type="term" value="F:exonuclease activity"/>
    <property type="evidence" value="ECO:0007669"/>
    <property type="project" value="UniProtKB-KW"/>
</dbReference>
<proteinExistence type="predicted"/>
<keyword evidence="3" id="KW-1185">Reference proteome</keyword>
<dbReference type="EC" id="3.1.-.-" evidence="2"/>
<dbReference type="InterPro" id="IPR026360">
    <property type="entry name" value="Xnuc_lig_assoc"/>
</dbReference>
<comment type="caution">
    <text evidence="2">The sequence shown here is derived from an EMBL/GenBank/DDBJ whole genome shotgun (WGS) entry which is preliminary data.</text>
</comment>
<dbReference type="PANTHER" id="PTHR11203">
    <property type="entry name" value="CLEAVAGE AND POLYADENYLATION SPECIFICITY FACTOR FAMILY MEMBER"/>
    <property type="match status" value="1"/>
</dbReference>
<dbReference type="InterPro" id="IPR036866">
    <property type="entry name" value="RibonucZ/Hydroxyglut_hydro"/>
</dbReference>
<reference evidence="2 3" key="1">
    <citation type="submission" date="2020-08" db="EMBL/GenBank/DDBJ databases">
        <title>A Genomic Blueprint of the Chicken Gut Microbiome.</title>
        <authorList>
            <person name="Gilroy R."/>
            <person name="Ravi A."/>
            <person name="Getino M."/>
            <person name="Pursley I."/>
            <person name="Horton D.L."/>
            <person name="Alikhan N.-F."/>
            <person name="Baker D."/>
            <person name="Gharbi K."/>
            <person name="Hall N."/>
            <person name="Watson M."/>
            <person name="Adriaenssens E.M."/>
            <person name="Foster-Nyarko E."/>
            <person name="Jarju S."/>
            <person name="Secka A."/>
            <person name="Antonio M."/>
            <person name="Oren A."/>
            <person name="Chaudhuri R."/>
            <person name="La Ragione R.M."/>
            <person name="Hildebrand F."/>
            <person name="Pallen M.J."/>
        </authorList>
    </citation>
    <scope>NUCLEOTIDE SEQUENCE [LARGE SCALE GENOMIC DNA]</scope>
    <source>
        <strain evidence="2 3">Sa1CVA4</strain>
    </source>
</reference>
<dbReference type="SUPFAM" id="SSF56281">
    <property type="entry name" value="Metallo-hydrolase/oxidoreductase"/>
    <property type="match status" value="1"/>
</dbReference>
<dbReference type="Gene3D" id="3.60.15.10">
    <property type="entry name" value="Ribonuclease Z/Hydroxyacylglutathione hydrolase-like"/>
    <property type="match status" value="1"/>
</dbReference>
<evidence type="ECO:0000256" key="1">
    <source>
        <dbReference type="SAM" id="MobiDB-lite"/>
    </source>
</evidence>
<gene>
    <name evidence="2" type="ORF">H9628_09145</name>
</gene>
<evidence type="ECO:0000313" key="3">
    <source>
        <dbReference type="Proteomes" id="UP000626242"/>
    </source>
</evidence>
<dbReference type="Proteomes" id="UP000626242">
    <property type="component" value="Unassembled WGS sequence"/>
</dbReference>
<accession>A0ABR8WPL6</accession>
<dbReference type="RefSeq" id="WP_251833844.1">
    <property type="nucleotide sequence ID" value="NZ_JACSPS010000003.1"/>
</dbReference>
<keyword evidence="2" id="KW-0540">Nuclease</keyword>
<dbReference type="GO" id="GO:0016874">
    <property type="term" value="F:ligase activity"/>
    <property type="evidence" value="ECO:0007669"/>
    <property type="project" value="UniProtKB-KW"/>
</dbReference>
<protein>
    <submittedName>
        <fullName evidence="2">Ligase-associated DNA damage response exonuclease</fullName>
        <ecNumber evidence="2">3.1.-.-</ecNumber>
    </submittedName>
</protein>
<name>A0ABR8WPL6_9FLAO</name>
<keyword evidence="2" id="KW-0269">Exonuclease</keyword>
<sequence>MKLIEFTNKGIYCIPGKFYLDPWRPVDLAVISHGHGDHAKWGMKKYLCHDFTKPILQHRISPDIEVQSLPYGEQISINGVKLSFHPAGHIVGSAQIRLEYKGYVSVFSGDYKVQDDGLSTPFEIVRCNEFVTESTFGLPIYNWLEPEQYAEQMKNWHLMNKEQGKTSVFIGYSLGKAQRIMKAVEGCGKIFVHNSVAKINEAIESSGIQLPEYKPVYFNEDLKKINNEIVIVPPALLDSNMIRKIPNRATGLCSGWMQVRGSRRWRSADAGFAISDHADWTGLLDTVKATGAEKVHVTHGQTAVFSKYLNELGIEAYEVKTHYGDEEEEEKNMLEAPKTPEES</sequence>
<dbReference type="PANTHER" id="PTHR11203:SF49">
    <property type="entry name" value="BLL1145 PROTEIN"/>
    <property type="match status" value="1"/>
</dbReference>
<dbReference type="NCBIfam" id="TIGR04122">
    <property type="entry name" value="Xnuc_lig_assoc"/>
    <property type="match status" value="1"/>
</dbReference>
<dbReference type="EMBL" id="JACSPS010000003">
    <property type="protein sequence ID" value="MBD8018636.1"/>
    <property type="molecule type" value="Genomic_DNA"/>
</dbReference>
<dbReference type="InterPro" id="IPR050698">
    <property type="entry name" value="MBL"/>
</dbReference>
<feature type="region of interest" description="Disordered" evidence="1">
    <location>
        <begin position="323"/>
        <end position="343"/>
    </location>
</feature>
<organism evidence="2 3">
    <name type="scientific">Kaistella pullorum</name>
    <dbReference type="NCBI Taxonomy" id="2763074"/>
    <lineage>
        <taxon>Bacteria</taxon>
        <taxon>Pseudomonadati</taxon>
        <taxon>Bacteroidota</taxon>
        <taxon>Flavobacteriia</taxon>
        <taxon>Flavobacteriales</taxon>
        <taxon>Weeksellaceae</taxon>
        <taxon>Chryseobacterium group</taxon>
        <taxon>Kaistella</taxon>
    </lineage>
</organism>
<evidence type="ECO:0000313" key="2">
    <source>
        <dbReference type="EMBL" id="MBD8018636.1"/>
    </source>
</evidence>
<keyword evidence="2" id="KW-0378">Hydrolase</keyword>
<keyword evidence="2" id="KW-0436">Ligase</keyword>